<keyword evidence="2" id="KW-1185">Reference proteome</keyword>
<organism evidence="1 2">
    <name type="scientific">Ephemerocybe angulata</name>
    <dbReference type="NCBI Taxonomy" id="980116"/>
    <lineage>
        <taxon>Eukaryota</taxon>
        <taxon>Fungi</taxon>
        <taxon>Dikarya</taxon>
        <taxon>Basidiomycota</taxon>
        <taxon>Agaricomycotina</taxon>
        <taxon>Agaricomycetes</taxon>
        <taxon>Agaricomycetidae</taxon>
        <taxon>Agaricales</taxon>
        <taxon>Agaricineae</taxon>
        <taxon>Psathyrellaceae</taxon>
        <taxon>Ephemerocybe</taxon>
    </lineage>
</organism>
<evidence type="ECO:0000313" key="2">
    <source>
        <dbReference type="Proteomes" id="UP000541558"/>
    </source>
</evidence>
<name>A0A8H5FC93_9AGAR</name>
<reference evidence="1 2" key="1">
    <citation type="journal article" date="2020" name="ISME J.">
        <title>Uncovering the hidden diversity of litter-decomposition mechanisms in mushroom-forming fungi.</title>
        <authorList>
            <person name="Floudas D."/>
            <person name="Bentzer J."/>
            <person name="Ahren D."/>
            <person name="Johansson T."/>
            <person name="Persson P."/>
            <person name="Tunlid A."/>
        </authorList>
    </citation>
    <scope>NUCLEOTIDE SEQUENCE [LARGE SCALE GENOMIC DNA]</scope>
    <source>
        <strain evidence="1 2">CBS 175.51</strain>
    </source>
</reference>
<dbReference type="OrthoDB" id="3543113at2759"/>
<sequence>MPLVKVLPGLKVVNNAFYFDGTILDDSPFRHFALRVRILDMRTLASQQSTARISPHLYVLIARELGGQPLLPNLRKIYFGAPDDPTHEFATLPLLFSSGVQEVHFHGETLSSPLFANYCLPLASRQLTSIRALSLKSKRNVSSAVLDAVLQMRNLQVLDLQLPTINLKPNELEKLGKGLKNVTALTLDLHFPSHPASPSSSPQATEPGVFTKLTSFHAVSRNENRICCIPSSLLDKMTSLTVVLSRSINASNYFEPLAKTLAGIQTLRKLELVDEELKFSVYASAITPLLTLQSGKLLVDFKLDANAIGVDGSQFASWILSIYPDPASTLRTLHLPGRNDMSTPVTMGSLSKFASSKGIALEFLSVALRSSPDYNSHWSSTTFPQLISKWRAMPPSSSKLRYLAIRDTKSTGEFNAQQYNDIAQLLDLMFPSLISVTPYSEADTTAPYWKDHWWFIEHIRKMYKELRLLRSPNFQ</sequence>
<protein>
    <submittedName>
        <fullName evidence="1">Uncharacterized protein</fullName>
    </submittedName>
</protein>
<accession>A0A8H5FC93</accession>
<dbReference type="Proteomes" id="UP000541558">
    <property type="component" value="Unassembled WGS sequence"/>
</dbReference>
<dbReference type="SUPFAM" id="SSF52047">
    <property type="entry name" value="RNI-like"/>
    <property type="match status" value="1"/>
</dbReference>
<comment type="caution">
    <text evidence="1">The sequence shown here is derived from an EMBL/GenBank/DDBJ whole genome shotgun (WGS) entry which is preliminary data.</text>
</comment>
<gene>
    <name evidence="1" type="ORF">D9611_007665</name>
</gene>
<proteinExistence type="predicted"/>
<dbReference type="InterPro" id="IPR032675">
    <property type="entry name" value="LRR_dom_sf"/>
</dbReference>
<dbReference type="AlphaFoldDB" id="A0A8H5FC93"/>
<dbReference type="Gene3D" id="3.80.10.10">
    <property type="entry name" value="Ribonuclease Inhibitor"/>
    <property type="match status" value="1"/>
</dbReference>
<evidence type="ECO:0000313" key="1">
    <source>
        <dbReference type="EMBL" id="KAF5331529.1"/>
    </source>
</evidence>
<dbReference type="EMBL" id="JAACJK010000113">
    <property type="protein sequence ID" value="KAF5331529.1"/>
    <property type="molecule type" value="Genomic_DNA"/>
</dbReference>